<dbReference type="Gene3D" id="2.60.40.1910">
    <property type="match status" value="1"/>
</dbReference>
<name>A0ABN8NL81_9CNID</name>
<evidence type="ECO:0000259" key="9">
    <source>
        <dbReference type="Pfam" id="PF01433"/>
    </source>
</evidence>
<evidence type="ECO:0000259" key="11">
    <source>
        <dbReference type="Pfam" id="PF17900"/>
    </source>
</evidence>
<dbReference type="PANTHER" id="PTHR11533:SF174">
    <property type="entry name" value="PUROMYCIN-SENSITIVE AMINOPEPTIDASE-RELATED"/>
    <property type="match status" value="1"/>
</dbReference>
<dbReference type="InterPro" id="IPR042097">
    <property type="entry name" value="Aminopeptidase_N-like_N_sf"/>
</dbReference>
<evidence type="ECO:0000256" key="2">
    <source>
        <dbReference type="ARBA" id="ARBA00022438"/>
    </source>
</evidence>
<protein>
    <recommendedName>
        <fullName evidence="8">Aminopeptidase</fullName>
        <ecNumber evidence="8">3.4.11.-</ecNumber>
    </recommendedName>
</protein>
<evidence type="ECO:0000256" key="5">
    <source>
        <dbReference type="ARBA" id="ARBA00022801"/>
    </source>
</evidence>
<comment type="caution">
    <text evidence="12">The sequence shown here is derived from an EMBL/GenBank/DDBJ whole genome shotgun (WGS) entry which is preliminary data.</text>
</comment>
<evidence type="ECO:0000256" key="4">
    <source>
        <dbReference type="ARBA" id="ARBA00022723"/>
    </source>
</evidence>
<keyword evidence="2 8" id="KW-0031">Aminopeptidase</keyword>
<dbReference type="PRINTS" id="PR00756">
    <property type="entry name" value="ALADIPTASE"/>
</dbReference>
<dbReference type="Pfam" id="PF17900">
    <property type="entry name" value="Peptidase_M1_N"/>
    <property type="match status" value="1"/>
</dbReference>
<feature type="domain" description="ERAP1-like C-terminal" evidence="10">
    <location>
        <begin position="529"/>
        <end position="841"/>
    </location>
</feature>
<dbReference type="InterPro" id="IPR024571">
    <property type="entry name" value="ERAP1-like_C_dom"/>
</dbReference>
<comment type="similarity">
    <text evidence="1 8">Belongs to the peptidase M1 family.</text>
</comment>
<dbReference type="Gene3D" id="2.60.40.1730">
    <property type="entry name" value="tricorn interacting facor f3 domain"/>
    <property type="match status" value="1"/>
</dbReference>
<dbReference type="InterPro" id="IPR045357">
    <property type="entry name" value="Aminopeptidase_N-like_N"/>
</dbReference>
<proteinExistence type="inferred from homology"/>
<dbReference type="InterPro" id="IPR001930">
    <property type="entry name" value="Peptidase_M1"/>
</dbReference>
<dbReference type="Proteomes" id="UP001159405">
    <property type="component" value="Unassembled WGS sequence"/>
</dbReference>
<evidence type="ECO:0000256" key="6">
    <source>
        <dbReference type="ARBA" id="ARBA00022833"/>
    </source>
</evidence>
<dbReference type="Pfam" id="PF11838">
    <property type="entry name" value="ERAP1_C"/>
    <property type="match status" value="1"/>
</dbReference>
<dbReference type="Pfam" id="PF01433">
    <property type="entry name" value="Peptidase_M1"/>
    <property type="match status" value="1"/>
</dbReference>
<comment type="cofactor">
    <cofactor evidence="8">
        <name>Zn(2+)</name>
        <dbReference type="ChEBI" id="CHEBI:29105"/>
    </cofactor>
    <text evidence="8">Binds 1 zinc ion per subunit.</text>
</comment>
<evidence type="ECO:0000313" key="12">
    <source>
        <dbReference type="EMBL" id="CAH3113617.1"/>
    </source>
</evidence>
<dbReference type="Gene3D" id="1.25.50.20">
    <property type="match status" value="1"/>
</dbReference>
<keyword evidence="13" id="KW-1185">Reference proteome</keyword>
<keyword evidence="7 8" id="KW-0482">Metalloprotease</keyword>
<dbReference type="PANTHER" id="PTHR11533">
    <property type="entry name" value="PROTEASE M1 ZINC METALLOPROTEASE"/>
    <property type="match status" value="1"/>
</dbReference>
<evidence type="ECO:0000256" key="7">
    <source>
        <dbReference type="ARBA" id="ARBA00023049"/>
    </source>
</evidence>
<gene>
    <name evidence="12" type="ORF">PLOB_00022237</name>
</gene>
<evidence type="ECO:0000256" key="8">
    <source>
        <dbReference type="RuleBase" id="RU364040"/>
    </source>
</evidence>
<sequence length="864" mass="97150">MCSTKKFFERLPTNVVPKNYALTLQPNLTEFSFTGKEVIEIEVKEETDKVIINCLDITVKSASFSAGDSNYPSTDITYSSSDETVTFGFSSPLPKGRGLLSMDFTGQLNDKLKGFYRSKYTGEDGSEKFCAATHFEPTGARQAFPCWDEPALRSTFDITLIVPTDRVALSNMNVIEETSHPNDGSLKVVKFAKSPSMSTYLVAFVVGEFDFVEGKDVDGVPIRVYTPMKKAVQGQFALEVAKKCLPFYKEYFDIAYELPKLDLIAIQDFPIGAMENWGLVTYRETCLLIDSKNSSSAARQRVAIVVGHELAHMWFGNLEWWTHLWLKEGFASFMEYLIVDHCFPEFDVWTQFVSEDFAHSLKLDALRNSHPIEVPVGHPGEIDEIFDAISYCKGSSVIRMLHQYVGDEAFRKGLNHYLKRFEYSAASTGDLWTCLEHASSKPVGAVMETWTEQMGFPVLSVSAEQKENATQITISQRKFSADGAREAKARWKVPIAVSTSDNPTEPAAETLLEEDSCILAVSGIGQGQWIKLNPGQVGFYRVQYSSAMLERLLPAIRDNSLPPRDRLGLQSDLFALAEAGLASTTEFLKVAEQFTNETNYTVWNDLTANFNKLDIVLQNTGFYSSFQAFRVKLYEKIANKLGWEPKEGEGHLDALLRGIVLGVLGRSSHSASVSEARQRFDTHCNGEAMIPADLRSAVYSTVLLNGDASSLEAMMKLFKKADLHEERVRLMRTMGTVTQPELIKKVLDFSLSSEVRSQDTIYVIAGVTHSLIGRKLAWQFFQEQWDVLYNRYSSGVMFSRLIEATTKSFATEESMKEIEDFFCEHPAPNAERTIQQSLENILLNVRWLSRDADNVRVWLADKGY</sequence>
<accession>A0ABN8NL81</accession>
<keyword evidence="5 8" id="KW-0378">Hydrolase</keyword>
<dbReference type="InterPro" id="IPR027268">
    <property type="entry name" value="Peptidase_M4/M1_CTD_sf"/>
</dbReference>
<keyword evidence="3 8" id="KW-0645">Protease</keyword>
<dbReference type="EC" id="3.4.11.-" evidence="8"/>
<dbReference type="InterPro" id="IPR034016">
    <property type="entry name" value="M1_APN-typ"/>
</dbReference>
<dbReference type="EMBL" id="CALNXK010000026">
    <property type="protein sequence ID" value="CAH3113617.1"/>
    <property type="molecule type" value="Genomic_DNA"/>
</dbReference>
<dbReference type="InterPro" id="IPR050344">
    <property type="entry name" value="Peptidase_M1_aminopeptidases"/>
</dbReference>
<feature type="domain" description="Peptidase M1 membrane alanine aminopeptidase" evidence="9">
    <location>
        <begin position="236"/>
        <end position="450"/>
    </location>
</feature>
<dbReference type="SUPFAM" id="SSF63737">
    <property type="entry name" value="Leukotriene A4 hydrolase N-terminal domain"/>
    <property type="match status" value="1"/>
</dbReference>
<dbReference type="InterPro" id="IPR014782">
    <property type="entry name" value="Peptidase_M1_dom"/>
</dbReference>
<keyword evidence="6 8" id="KW-0862">Zinc</keyword>
<dbReference type="Gene3D" id="1.10.390.10">
    <property type="entry name" value="Neutral Protease Domain 2"/>
    <property type="match status" value="1"/>
</dbReference>
<evidence type="ECO:0000313" key="13">
    <source>
        <dbReference type="Proteomes" id="UP001159405"/>
    </source>
</evidence>
<evidence type="ECO:0000256" key="1">
    <source>
        <dbReference type="ARBA" id="ARBA00010136"/>
    </source>
</evidence>
<feature type="domain" description="Aminopeptidase N-like N-terminal" evidence="11">
    <location>
        <begin position="16"/>
        <end position="201"/>
    </location>
</feature>
<dbReference type="CDD" id="cd09601">
    <property type="entry name" value="M1_APN-Q_like"/>
    <property type="match status" value="1"/>
</dbReference>
<reference evidence="12 13" key="1">
    <citation type="submission" date="2022-05" db="EMBL/GenBank/DDBJ databases">
        <authorList>
            <consortium name="Genoscope - CEA"/>
            <person name="William W."/>
        </authorList>
    </citation>
    <scope>NUCLEOTIDE SEQUENCE [LARGE SCALE GENOMIC DNA]</scope>
</reference>
<evidence type="ECO:0000259" key="10">
    <source>
        <dbReference type="Pfam" id="PF11838"/>
    </source>
</evidence>
<evidence type="ECO:0000256" key="3">
    <source>
        <dbReference type="ARBA" id="ARBA00022670"/>
    </source>
</evidence>
<keyword evidence="4 8" id="KW-0479">Metal-binding</keyword>
<dbReference type="SUPFAM" id="SSF55486">
    <property type="entry name" value="Metalloproteases ('zincins'), catalytic domain"/>
    <property type="match status" value="1"/>
</dbReference>
<organism evidence="12 13">
    <name type="scientific">Porites lobata</name>
    <dbReference type="NCBI Taxonomy" id="104759"/>
    <lineage>
        <taxon>Eukaryota</taxon>
        <taxon>Metazoa</taxon>
        <taxon>Cnidaria</taxon>
        <taxon>Anthozoa</taxon>
        <taxon>Hexacorallia</taxon>
        <taxon>Scleractinia</taxon>
        <taxon>Fungiina</taxon>
        <taxon>Poritidae</taxon>
        <taxon>Porites</taxon>
    </lineage>
</organism>